<sequence length="181" mass="19452">MDKKKPFFSFPPSGARSQRQGERRRPAPVDATPPAALASAAAPAPAPPPPTPRRRPPTSGPPPPRIRRRSRQRLLLAGRGRGEVAAVRVLQAASSRCASSAASPVAWAGPPGRPSPPETRFDAPARRTWPPEMQAAVSLLHGQAPKDLKAKAQKGARWSCVRRSVATATYFYLFEVNQCGQ</sequence>
<evidence type="ECO:0000313" key="3">
    <source>
        <dbReference type="Proteomes" id="UP000823388"/>
    </source>
</evidence>
<gene>
    <name evidence="2" type="ORF">PVAP13_8NG170803</name>
</gene>
<dbReference type="AlphaFoldDB" id="A0A8T0P6M7"/>
<protein>
    <submittedName>
        <fullName evidence="2">Uncharacterized protein</fullName>
    </submittedName>
</protein>
<reference evidence="2 3" key="1">
    <citation type="submission" date="2020-05" db="EMBL/GenBank/DDBJ databases">
        <title>WGS assembly of Panicum virgatum.</title>
        <authorList>
            <person name="Lovell J.T."/>
            <person name="Jenkins J."/>
            <person name="Shu S."/>
            <person name="Juenger T.E."/>
            <person name="Schmutz J."/>
        </authorList>
    </citation>
    <scope>NUCLEOTIDE SEQUENCE [LARGE SCALE GENOMIC DNA]</scope>
    <source>
        <strain evidence="3">cv. AP13</strain>
    </source>
</reference>
<dbReference type="Proteomes" id="UP000823388">
    <property type="component" value="Chromosome 8N"/>
</dbReference>
<dbReference type="EMBL" id="CM029052">
    <property type="protein sequence ID" value="KAG2557280.1"/>
    <property type="molecule type" value="Genomic_DNA"/>
</dbReference>
<evidence type="ECO:0000313" key="2">
    <source>
        <dbReference type="EMBL" id="KAG2557280.1"/>
    </source>
</evidence>
<keyword evidence="3" id="KW-1185">Reference proteome</keyword>
<evidence type="ECO:0000256" key="1">
    <source>
        <dbReference type="SAM" id="MobiDB-lite"/>
    </source>
</evidence>
<feature type="region of interest" description="Disordered" evidence="1">
    <location>
        <begin position="100"/>
        <end position="121"/>
    </location>
</feature>
<feature type="compositionally biased region" description="Low complexity" evidence="1">
    <location>
        <begin position="32"/>
        <end position="43"/>
    </location>
</feature>
<feature type="region of interest" description="Disordered" evidence="1">
    <location>
        <begin position="1"/>
        <end position="80"/>
    </location>
</feature>
<comment type="caution">
    <text evidence="2">The sequence shown here is derived from an EMBL/GenBank/DDBJ whole genome shotgun (WGS) entry which is preliminary data.</text>
</comment>
<organism evidence="2 3">
    <name type="scientific">Panicum virgatum</name>
    <name type="common">Blackwell switchgrass</name>
    <dbReference type="NCBI Taxonomy" id="38727"/>
    <lineage>
        <taxon>Eukaryota</taxon>
        <taxon>Viridiplantae</taxon>
        <taxon>Streptophyta</taxon>
        <taxon>Embryophyta</taxon>
        <taxon>Tracheophyta</taxon>
        <taxon>Spermatophyta</taxon>
        <taxon>Magnoliopsida</taxon>
        <taxon>Liliopsida</taxon>
        <taxon>Poales</taxon>
        <taxon>Poaceae</taxon>
        <taxon>PACMAD clade</taxon>
        <taxon>Panicoideae</taxon>
        <taxon>Panicodae</taxon>
        <taxon>Paniceae</taxon>
        <taxon>Panicinae</taxon>
        <taxon>Panicum</taxon>
        <taxon>Panicum sect. Hiantes</taxon>
    </lineage>
</organism>
<proteinExistence type="predicted"/>
<name>A0A8T0P6M7_PANVG</name>
<accession>A0A8T0P6M7</accession>